<keyword evidence="6 8" id="KW-1133">Transmembrane helix</keyword>
<evidence type="ECO:0000256" key="8">
    <source>
        <dbReference type="SAM" id="Phobius"/>
    </source>
</evidence>
<feature type="transmembrane region" description="Helical" evidence="8">
    <location>
        <begin position="176"/>
        <end position="200"/>
    </location>
</feature>
<dbReference type="RefSeq" id="WP_270024783.1">
    <property type="nucleotide sequence ID" value="NZ_JAPDDP010000013.1"/>
</dbReference>
<evidence type="ECO:0000313" key="9">
    <source>
        <dbReference type="EMBL" id="MDA0180471.1"/>
    </source>
</evidence>
<dbReference type="GO" id="GO:0005886">
    <property type="term" value="C:plasma membrane"/>
    <property type="evidence" value="ECO:0007669"/>
    <property type="project" value="UniProtKB-SubCell"/>
</dbReference>
<feature type="transmembrane region" description="Helical" evidence="8">
    <location>
        <begin position="221"/>
        <end position="243"/>
    </location>
</feature>
<gene>
    <name evidence="9" type="ORF">OJ997_09215</name>
</gene>
<keyword evidence="4" id="KW-1003">Cell membrane</keyword>
<feature type="transmembrane region" description="Helical" evidence="8">
    <location>
        <begin position="289"/>
        <end position="309"/>
    </location>
</feature>
<proteinExistence type="inferred from homology"/>
<evidence type="ECO:0000313" key="10">
    <source>
        <dbReference type="Proteomes" id="UP001147653"/>
    </source>
</evidence>
<dbReference type="FunFam" id="1.10.3470.10:FF:000001">
    <property type="entry name" value="Vitamin B12 ABC transporter permease BtuC"/>
    <property type="match status" value="1"/>
</dbReference>
<dbReference type="CDD" id="cd06550">
    <property type="entry name" value="TM_ABC_iron-siderophores_like"/>
    <property type="match status" value="1"/>
</dbReference>
<keyword evidence="5 8" id="KW-0812">Transmembrane</keyword>
<accession>A0A9X3S8M0</accession>
<feature type="transmembrane region" description="Helical" evidence="8">
    <location>
        <begin position="75"/>
        <end position="96"/>
    </location>
</feature>
<evidence type="ECO:0000256" key="3">
    <source>
        <dbReference type="ARBA" id="ARBA00022448"/>
    </source>
</evidence>
<dbReference type="GO" id="GO:0022857">
    <property type="term" value="F:transmembrane transporter activity"/>
    <property type="evidence" value="ECO:0007669"/>
    <property type="project" value="InterPro"/>
</dbReference>
<evidence type="ECO:0000256" key="1">
    <source>
        <dbReference type="ARBA" id="ARBA00004651"/>
    </source>
</evidence>
<dbReference type="InterPro" id="IPR000522">
    <property type="entry name" value="ABC_transptr_permease_BtuC"/>
</dbReference>
<evidence type="ECO:0000256" key="6">
    <source>
        <dbReference type="ARBA" id="ARBA00022989"/>
    </source>
</evidence>
<dbReference type="InterPro" id="IPR037294">
    <property type="entry name" value="ABC_BtuC-like"/>
</dbReference>
<reference evidence="9" key="1">
    <citation type="submission" date="2022-10" db="EMBL/GenBank/DDBJ databases">
        <title>The WGS of Solirubrobacter phytolaccae KCTC 29190.</title>
        <authorList>
            <person name="Jiang Z."/>
        </authorList>
    </citation>
    <scope>NUCLEOTIDE SEQUENCE</scope>
    <source>
        <strain evidence="9">KCTC 29190</strain>
    </source>
</reference>
<dbReference type="PANTHER" id="PTHR30472">
    <property type="entry name" value="FERRIC ENTEROBACTIN TRANSPORT SYSTEM PERMEASE PROTEIN"/>
    <property type="match status" value="1"/>
</dbReference>
<dbReference type="GO" id="GO:0033214">
    <property type="term" value="P:siderophore-iron import into cell"/>
    <property type="evidence" value="ECO:0007669"/>
    <property type="project" value="TreeGrafter"/>
</dbReference>
<evidence type="ECO:0000256" key="7">
    <source>
        <dbReference type="ARBA" id="ARBA00023136"/>
    </source>
</evidence>
<dbReference type="EMBL" id="JAPDDP010000013">
    <property type="protein sequence ID" value="MDA0180471.1"/>
    <property type="molecule type" value="Genomic_DNA"/>
</dbReference>
<dbReference type="AlphaFoldDB" id="A0A9X3S8M0"/>
<dbReference type="Gene3D" id="1.10.3470.10">
    <property type="entry name" value="ABC transporter involved in vitamin B12 uptake, BtuC"/>
    <property type="match status" value="1"/>
</dbReference>
<comment type="subcellular location">
    <subcellularLocation>
        <location evidence="1">Cell membrane</location>
        <topology evidence="1">Multi-pass membrane protein</topology>
    </subcellularLocation>
</comment>
<dbReference type="SUPFAM" id="SSF81345">
    <property type="entry name" value="ABC transporter involved in vitamin B12 uptake, BtuC"/>
    <property type="match status" value="1"/>
</dbReference>
<feature type="transmembrane region" description="Helical" evidence="8">
    <location>
        <begin position="44"/>
        <end position="63"/>
    </location>
</feature>
<evidence type="ECO:0000256" key="5">
    <source>
        <dbReference type="ARBA" id="ARBA00022692"/>
    </source>
</evidence>
<protein>
    <submittedName>
        <fullName evidence="9">Iron ABC transporter permease</fullName>
    </submittedName>
</protein>
<comment type="similarity">
    <text evidence="2">Belongs to the binding-protein-dependent transport system permease family. FecCD subfamily.</text>
</comment>
<dbReference type="Pfam" id="PF01032">
    <property type="entry name" value="FecCD"/>
    <property type="match status" value="1"/>
</dbReference>
<feature type="transmembrane region" description="Helical" evidence="8">
    <location>
        <begin position="263"/>
        <end position="282"/>
    </location>
</feature>
<organism evidence="9 10">
    <name type="scientific">Solirubrobacter phytolaccae</name>
    <dbReference type="NCBI Taxonomy" id="1404360"/>
    <lineage>
        <taxon>Bacteria</taxon>
        <taxon>Bacillati</taxon>
        <taxon>Actinomycetota</taxon>
        <taxon>Thermoleophilia</taxon>
        <taxon>Solirubrobacterales</taxon>
        <taxon>Solirubrobacteraceae</taxon>
        <taxon>Solirubrobacter</taxon>
    </lineage>
</organism>
<evidence type="ECO:0000256" key="2">
    <source>
        <dbReference type="ARBA" id="ARBA00007935"/>
    </source>
</evidence>
<dbReference type="Proteomes" id="UP001147653">
    <property type="component" value="Unassembled WGS sequence"/>
</dbReference>
<keyword evidence="10" id="KW-1185">Reference proteome</keyword>
<feature type="transmembrane region" description="Helical" evidence="8">
    <location>
        <begin position="102"/>
        <end position="121"/>
    </location>
</feature>
<name>A0A9X3S8M0_9ACTN</name>
<evidence type="ECO:0000256" key="4">
    <source>
        <dbReference type="ARBA" id="ARBA00022475"/>
    </source>
</evidence>
<keyword evidence="7 8" id="KW-0472">Membrane</keyword>
<sequence length="317" mass="31809">MLAFSVLASLAIGSKSVPFAEVIRAFTAYDGSDAHAIVRDLRVPRTEVGLLVGAALGAAGALMQGATRNALAEPGILGINAGASFAVVLAISVLNVGSTPAYTGFALAGAAIVAIAVFALGATTRKGPAGVTLALAGSVMAALLIALTSAVLVFDARTLDEFRFWIVGSIGGRDGSVALTVLPVIAAGLVIAFAAGHSLNTLALGDEVARSLGQHVGRTRAAVSLGFVLLAGGAVAAAGPVAFVGLAVPHVARILAGPDYRWIVPYSVLLGAVLLLAADVVGRVLVRPAEMGVGIVTVLVGAPFFVWLVRRPKLVAL</sequence>
<dbReference type="PANTHER" id="PTHR30472:SF1">
    <property type="entry name" value="FE(3+) DICITRATE TRANSPORT SYSTEM PERMEASE PROTEIN FECC-RELATED"/>
    <property type="match status" value="1"/>
</dbReference>
<comment type="caution">
    <text evidence="9">The sequence shown here is derived from an EMBL/GenBank/DDBJ whole genome shotgun (WGS) entry which is preliminary data.</text>
</comment>
<feature type="transmembrane region" description="Helical" evidence="8">
    <location>
        <begin position="133"/>
        <end position="156"/>
    </location>
</feature>
<keyword evidence="3" id="KW-0813">Transport</keyword>